<evidence type="ECO:0008006" key="3">
    <source>
        <dbReference type="Google" id="ProtNLM"/>
    </source>
</evidence>
<reference evidence="1 2" key="1">
    <citation type="submission" date="2019-07" db="EMBL/GenBank/DDBJ databases">
        <title>Whole genome shotgun sequence of Asaia bogorensis NBRC 16594.</title>
        <authorList>
            <person name="Hosoyama A."/>
            <person name="Uohara A."/>
            <person name="Ohji S."/>
            <person name="Ichikawa N."/>
        </authorList>
    </citation>
    <scope>NUCLEOTIDE SEQUENCE [LARGE SCALE GENOMIC DNA]</scope>
    <source>
        <strain evidence="1 2">NBRC 16594</strain>
    </source>
</reference>
<evidence type="ECO:0000313" key="2">
    <source>
        <dbReference type="Proteomes" id="UP000321287"/>
    </source>
</evidence>
<name>A0AAN4R4S8_9PROT</name>
<gene>
    <name evidence="1" type="ORF">ABO01nite_06010</name>
</gene>
<protein>
    <recommendedName>
        <fullName evidence="3">DUF4089 domain-containing protein</fullName>
    </recommendedName>
</protein>
<dbReference type="GeneID" id="78227861"/>
<dbReference type="Pfam" id="PF13318">
    <property type="entry name" value="AtzG-like"/>
    <property type="match status" value="1"/>
</dbReference>
<proteinExistence type="predicted"/>
<comment type="caution">
    <text evidence="1">The sequence shown here is derived from an EMBL/GenBank/DDBJ whole genome shotgun (WGS) entry which is preliminary data.</text>
</comment>
<accession>A0AAN4R4S8</accession>
<dbReference type="AlphaFoldDB" id="A0AAN4R4S8"/>
<organism evidence="1 2">
    <name type="scientific">Asaia bogorensis NBRC 16594</name>
    <dbReference type="NCBI Taxonomy" id="1231624"/>
    <lineage>
        <taxon>Bacteria</taxon>
        <taxon>Pseudomonadati</taxon>
        <taxon>Pseudomonadota</taxon>
        <taxon>Alphaproteobacteria</taxon>
        <taxon>Acetobacterales</taxon>
        <taxon>Acetobacteraceae</taxon>
        <taxon>Asaia</taxon>
    </lineage>
</organism>
<dbReference type="Proteomes" id="UP000321287">
    <property type="component" value="Unassembled WGS sequence"/>
</dbReference>
<keyword evidence="2" id="KW-1185">Reference proteome</keyword>
<dbReference type="InterPro" id="IPR025148">
    <property type="entry name" value="AtzG-like"/>
</dbReference>
<dbReference type="KEGG" id="abg:Asbog_01726"/>
<evidence type="ECO:0000313" key="1">
    <source>
        <dbReference type="EMBL" id="GEL52594.1"/>
    </source>
</evidence>
<dbReference type="RefSeq" id="WP_083510796.1">
    <property type="nucleotide sequence ID" value="NZ_AP014690.1"/>
</dbReference>
<sequence length="57" mass="6366">MIDEATLNARAAALDLTIPIDCQPGVLENLALLARYQNLVLSLDLPERFEPAFEYHP</sequence>
<dbReference type="EMBL" id="BJVS01000001">
    <property type="protein sequence ID" value="GEL52594.1"/>
    <property type="molecule type" value="Genomic_DNA"/>
</dbReference>